<proteinExistence type="predicted"/>
<dbReference type="Proteomes" id="UP000002217">
    <property type="component" value="Chromosome"/>
</dbReference>
<dbReference type="HOGENOM" id="CLU_682916_0_0_9"/>
<dbReference type="EMBL" id="CP001720">
    <property type="protein sequence ID" value="ACV62207.1"/>
    <property type="molecule type" value="Genomic_DNA"/>
</dbReference>
<keyword evidence="3" id="KW-0408">Iron</keyword>
<evidence type="ECO:0000259" key="5">
    <source>
        <dbReference type="Pfam" id="PF04055"/>
    </source>
</evidence>
<dbReference type="eggNOG" id="COG2108">
    <property type="taxonomic scope" value="Bacteria"/>
</dbReference>
<keyword evidence="4" id="KW-0411">Iron-sulfur</keyword>
<dbReference type="Pfam" id="PF04055">
    <property type="entry name" value="Radical_SAM"/>
    <property type="match status" value="1"/>
</dbReference>
<keyword evidence="1" id="KW-0949">S-adenosyl-L-methionine</keyword>
<dbReference type="SFLD" id="SFLDS00029">
    <property type="entry name" value="Radical_SAM"/>
    <property type="match status" value="1"/>
</dbReference>
<dbReference type="STRING" id="485916.Dtox_1327"/>
<dbReference type="InterPro" id="IPR007197">
    <property type="entry name" value="rSAM"/>
</dbReference>
<evidence type="ECO:0000256" key="1">
    <source>
        <dbReference type="ARBA" id="ARBA00022691"/>
    </source>
</evidence>
<evidence type="ECO:0000256" key="3">
    <source>
        <dbReference type="ARBA" id="ARBA00023004"/>
    </source>
</evidence>
<keyword evidence="7" id="KW-1185">Reference proteome</keyword>
<accession>C8W6B8</accession>
<evidence type="ECO:0000256" key="4">
    <source>
        <dbReference type="ARBA" id="ARBA00023014"/>
    </source>
</evidence>
<dbReference type="CDD" id="cd01335">
    <property type="entry name" value="Radical_SAM"/>
    <property type="match status" value="1"/>
</dbReference>
<evidence type="ECO:0000256" key="2">
    <source>
        <dbReference type="ARBA" id="ARBA00022723"/>
    </source>
</evidence>
<dbReference type="Gene3D" id="3.20.20.70">
    <property type="entry name" value="Aldolase class I"/>
    <property type="match status" value="1"/>
</dbReference>
<protein>
    <submittedName>
        <fullName evidence="6">Radical SAM domain protein</fullName>
    </submittedName>
</protein>
<gene>
    <name evidence="6" type="ordered locus">Dtox_1327</name>
</gene>
<evidence type="ECO:0000313" key="6">
    <source>
        <dbReference type="EMBL" id="ACV62207.1"/>
    </source>
</evidence>
<evidence type="ECO:0000313" key="7">
    <source>
        <dbReference type="Proteomes" id="UP000002217"/>
    </source>
</evidence>
<dbReference type="InterPro" id="IPR013785">
    <property type="entry name" value="Aldolase_TIM"/>
</dbReference>
<dbReference type="AlphaFoldDB" id="C8W6B8"/>
<feature type="domain" description="Radical SAM core" evidence="5">
    <location>
        <begin position="107"/>
        <end position="229"/>
    </location>
</feature>
<dbReference type="PANTHER" id="PTHR43288:SF1">
    <property type="entry name" value="GLYCYL-RADICAL ENZYME ACTIVATING ENZYME MJ0021-RELATED"/>
    <property type="match status" value="1"/>
</dbReference>
<dbReference type="PANTHER" id="PTHR43288">
    <property type="entry name" value="BIOTIN SYNTHASE-RELATED PROTEIN, RADICAL SAM SUPERFAMILY"/>
    <property type="match status" value="1"/>
</dbReference>
<dbReference type="KEGG" id="dae:Dtox_1327"/>
<dbReference type="SUPFAM" id="SSF102114">
    <property type="entry name" value="Radical SAM enzymes"/>
    <property type="match status" value="1"/>
</dbReference>
<sequence length="375" mass="43803">MNLNQWQQTLQARFKGIYSIPQLLEEIEASHKKLLRGFDRKANYILCIIEYVFQEKTLAEIKKRQEGIARLRTDGHGMLAWWGGELPKGCQICLHGKRGFQPIRSVTKCNLRCKFCYYSSEHDEYEELLPGHFQVNSMYRQTDDVKVMIDKQGAELGGVAWVYFEPFTDIEKHYELIQYIHKRGLYQWMYTNGTLCSETSLKKLAECGLDELRFNLAATHCSRPVLENMRIAAKYVPAVGIESPMYREYYEALLQNKTEILESGIKFINCAELHLHSDNVQDFSDDGLYVYKYGYVSPVTSRHYTYDLMELAEKEGWRGITIHDCSNQTKVYRGILKRANFGVVDYKSQNGLPPGWQRRIVEKYPEVFEPFLDVR</sequence>
<name>C8W6B8_DESAS</name>
<dbReference type="InterPro" id="IPR058240">
    <property type="entry name" value="rSAM_sf"/>
</dbReference>
<organism evidence="6 7">
    <name type="scientific">Desulfofarcimen acetoxidans (strain ATCC 49208 / DSM 771 / KCTC 5769 / VKM B-1644 / 5575)</name>
    <name type="common">Desulfotomaculum acetoxidans</name>
    <dbReference type="NCBI Taxonomy" id="485916"/>
    <lineage>
        <taxon>Bacteria</taxon>
        <taxon>Bacillati</taxon>
        <taxon>Bacillota</taxon>
        <taxon>Clostridia</taxon>
        <taxon>Eubacteriales</taxon>
        <taxon>Peptococcaceae</taxon>
        <taxon>Desulfofarcimen</taxon>
    </lineage>
</organism>
<dbReference type="RefSeq" id="WP_015756922.1">
    <property type="nucleotide sequence ID" value="NC_013216.1"/>
</dbReference>
<reference evidence="6 7" key="1">
    <citation type="journal article" date="2009" name="Stand. Genomic Sci.">
        <title>Complete genome sequence of Desulfotomaculum acetoxidans type strain (5575).</title>
        <authorList>
            <person name="Spring S."/>
            <person name="Lapidus A."/>
            <person name="Schroder M."/>
            <person name="Gleim D."/>
            <person name="Sims D."/>
            <person name="Meincke L."/>
            <person name="Glavina Del Rio T."/>
            <person name="Tice H."/>
            <person name="Copeland A."/>
            <person name="Cheng J.F."/>
            <person name="Lucas S."/>
            <person name="Chen F."/>
            <person name="Nolan M."/>
            <person name="Bruce D."/>
            <person name="Goodwin L."/>
            <person name="Pitluck S."/>
            <person name="Ivanova N."/>
            <person name="Mavromatis K."/>
            <person name="Mikhailova N."/>
            <person name="Pati A."/>
            <person name="Chen A."/>
            <person name="Palaniappan K."/>
            <person name="Land M."/>
            <person name="Hauser L."/>
            <person name="Chang Y.J."/>
            <person name="Jeffries C.D."/>
            <person name="Chain P."/>
            <person name="Saunders E."/>
            <person name="Brettin T."/>
            <person name="Detter J.C."/>
            <person name="Goker M."/>
            <person name="Bristow J."/>
            <person name="Eisen J.A."/>
            <person name="Markowitz V."/>
            <person name="Hugenholtz P."/>
            <person name="Kyrpides N.C."/>
            <person name="Klenk H.P."/>
            <person name="Han C."/>
        </authorList>
    </citation>
    <scope>NUCLEOTIDE SEQUENCE [LARGE SCALE GENOMIC DNA]</scope>
    <source>
        <strain evidence="7">ATCC 49208 / DSM 771 / VKM B-1644</strain>
    </source>
</reference>
<dbReference type="OrthoDB" id="1674532at2"/>
<dbReference type="GO" id="GO:0046872">
    <property type="term" value="F:metal ion binding"/>
    <property type="evidence" value="ECO:0007669"/>
    <property type="project" value="UniProtKB-KW"/>
</dbReference>
<dbReference type="GO" id="GO:0003824">
    <property type="term" value="F:catalytic activity"/>
    <property type="evidence" value="ECO:0007669"/>
    <property type="project" value="InterPro"/>
</dbReference>
<dbReference type="GO" id="GO:0051536">
    <property type="term" value="F:iron-sulfur cluster binding"/>
    <property type="evidence" value="ECO:0007669"/>
    <property type="project" value="UniProtKB-KW"/>
</dbReference>
<keyword evidence="2" id="KW-0479">Metal-binding</keyword>